<evidence type="ECO:0008006" key="8">
    <source>
        <dbReference type="Google" id="ProtNLM"/>
    </source>
</evidence>
<name>A0A7Y9L9W4_9ACTN</name>
<evidence type="ECO:0000313" key="6">
    <source>
        <dbReference type="EMBL" id="NYE69148.1"/>
    </source>
</evidence>
<dbReference type="Gene3D" id="3.20.20.490">
    <property type="entry name" value="GxGYxYP glycoside hydrolase, C-terminal domain"/>
    <property type="match status" value="1"/>
</dbReference>
<dbReference type="AlphaFoldDB" id="A0A7Y9L9W4"/>
<feature type="domain" description="GxGYxYP putative glycoside hydrolase first N-terminal" evidence="3">
    <location>
        <begin position="54"/>
        <end position="100"/>
    </location>
</feature>
<dbReference type="InterPro" id="IPR048310">
    <property type="entry name" value="GxGYxYP_N_2nd"/>
</dbReference>
<dbReference type="Proteomes" id="UP000569914">
    <property type="component" value="Unassembled WGS sequence"/>
</dbReference>
<sequence length="701" mass="76812">MVSRRSFLKINTALATAGLTAGWLGSTATGAAAAGTGVTWTDGRLLPSFARPKHLDVADIHTLHGEDQLLLTTLQGAVNRNRPELYFAYDDSGVDDKWLAGIDVPKTVHDQPLDLVAKYAGRVKGAIVYDPAVRDTVNIATTLAGLKGAVVATAEQAETYQLKIIEDLRGRFDGQSKTEIYQWQLDHLWPQCEQRLLTGLPPTRVVDVDGVTWREVARETEQIRDSSNRDFYTFDVSAELGGEAVYVKFGDAFGSDGWGASVASVKVLADGTEIANFLPDTPEEAEFLVEGGNSSIGGDANRFADGGNFFVYRFAPPAGTTKLEVTVDLWNQYLVSATDTAPTRIEPFPHFRDYVVATRAMVVWLDPNGEPGELLRTIFGATETTTPYLGWFSNDVAGEWGGVDLAATQSVEVFAADFFTNGTVHGGVPADISSRVRRIRRTGIENKAYVTMTVGEGDNIQYCQRHMRHLWDNPDRGKAPTNWTISPVLADTAPALYRYYQETATENDLLVCGPSGAGYTYGGSWPRADFDAYTEVTGRYLRLTGLDLVYAYNNRDENGWIPMPDWVIDSYRKNTPLRGIMQSWDGGGIIADGKLPVIGHFGVPGQAVEFKAGLDAYIADWDGNSPFFISAGIFAWGWNPTDIAQLNELLAADDRYQVLLGDTFFDLLRRTPNPGPPPPPRTATARRRAGTATPEPRITPR</sequence>
<dbReference type="InterPro" id="IPR048309">
    <property type="entry name" value="GxGYxYP_N_3rd"/>
</dbReference>
<comment type="caution">
    <text evidence="6">The sequence shown here is derived from an EMBL/GenBank/DDBJ whole genome shotgun (WGS) entry which is preliminary data.</text>
</comment>
<reference evidence="6 7" key="1">
    <citation type="submission" date="2020-07" db="EMBL/GenBank/DDBJ databases">
        <title>Sequencing the genomes of 1000 actinobacteria strains.</title>
        <authorList>
            <person name="Klenk H.-P."/>
        </authorList>
    </citation>
    <scope>NUCLEOTIDE SEQUENCE [LARGE SCALE GENOMIC DNA]</scope>
    <source>
        <strain evidence="6 7">DSM 22083</strain>
    </source>
</reference>
<dbReference type="RefSeq" id="WP_179747911.1">
    <property type="nucleotide sequence ID" value="NZ_JACCBU010000001.1"/>
</dbReference>
<evidence type="ECO:0000259" key="3">
    <source>
        <dbReference type="Pfam" id="PF16216"/>
    </source>
</evidence>
<feature type="domain" description="GxGYxYP putative glycoside hydrolase third N-terminal" evidence="5">
    <location>
        <begin position="346"/>
        <end position="425"/>
    </location>
</feature>
<evidence type="ECO:0000313" key="7">
    <source>
        <dbReference type="Proteomes" id="UP000569914"/>
    </source>
</evidence>
<dbReference type="PANTHER" id="PTHR37321:SF1">
    <property type="entry name" value="EXPORTED PROTEIN"/>
    <property type="match status" value="1"/>
</dbReference>
<gene>
    <name evidence="6" type="ORF">BKA15_000477</name>
</gene>
<dbReference type="InterPro" id="IPR032626">
    <property type="entry name" value="GxGYxYP_N_1st"/>
</dbReference>
<proteinExistence type="predicted"/>
<feature type="compositionally biased region" description="Low complexity" evidence="1">
    <location>
        <begin position="690"/>
        <end position="701"/>
    </location>
</feature>
<dbReference type="Pfam" id="PF16216">
    <property type="entry name" value="GxGYxYP_N"/>
    <property type="match status" value="1"/>
</dbReference>
<organism evidence="6 7">
    <name type="scientific">Microlunatus parietis</name>
    <dbReference type="NCBI Taxonomy" id="682979"/>
    <lineage>
        <taxon>Bacteria</taxon>
        <taxon>Bacillati</taxon>
        <taxon>Actinomycetota</taxon>
        <taxon>Actinomycetes</taxon>
        <taxon>Propionibacteriales</taxon>
        <taxon>Propionibacteriaceae</taxon>
        <taxon>Microlunatus</taxon>
    </lineage>
</organism>
<keyword evidence="7" id="KW-1185">Reference proteome</keyword>
<evidence type="ECO:0000256" key="1">
    <source>
        <dbReference type="SAM" id="MobiDB-lite"/>
    </source>
</evidence>
<dbReference type="PROSITE" id="PS51318">
    <property type="entry name" value="TAT"/>
    <property type="match status" value="1"/>
</dbReference>
<evidence type="ECO:0000259" key="5">
    <source>
        <dbReference type="Pfam" id="PF20958"/>
    </source>
</evidence>
<dbReference type="InterPro" id="IPR006311">
    <property type="entry name" value="TAT_signal"/>
</dbReference>
<feature type="domain" description="GxGYxYP putative glycoside hydrolase C-terminal" evidence="2">
    <location>
        <begin position="446"/>
        <end position="669"/>
    </location>
</feature>
<dbReference type="PANTHER" id="PTHR37321">
    <property type="entry name" value="EXPORTED PROTEIN-RELATED"/>
    <property type="match status" value="1"/>
</dbReference>
<dbReference type="InterPro" id="IPR038410">
    <property type="entry name" value="GxGYxYP_C_sf"/>
</dbReference>
<feature type="domain" description="GxGYxYP putative glycoside hydrolase second N-terminal" evidence="4">
    <location>
        <begin position="123"/>
        <end position="192"/>
    </location>
</feature>
<protein>
    <recommendedName>
        <fullName evidence="8">GxGYxY sequence motif-containing protein</fullName>
    </recommendedName>
</protein>
<dbReference type="Pfam" id="PF20958">
    <property type="entry name" value="GxGYxYP_N_3rd"/>
    <property type="match status" value="1"/>
</dbReference>
<dbReference type="InterPro" id="IPR025832">
    <property type="entry name" value="GxGYxYP_C"/>
</dbReference>
<feature type="region of interest" description="Disordered" evidence="1">
    <location>
        <begin position="669"/>
        <end position="701"/>
    </location>
</feature>
<accession>A0A7Y9L9W4</accession>
<evidence type="ECO:0000259" key="2">
    <source>
        <dbReference type="Pfam" id="PF14323"/>
    </source>
</evidence>
<evidence type="ECO:0000259" key="4">
    <source>
        <dbReference type="Pfam" id="PF20957"/>
    </source>
</evidence>
<dbReference type="Pfam" id="PF20957">
    <property type="entry name" value="GxGYxYP_N_2nd"/>
    <property type="match status" value="1"/>
</dbReference>
<dbReference type="EMBL" id="JACCBU010000001">
    <property type="protein sequence ID" value="NYE69148.1"/>
    <property type="molecule type" value="Genomic_DNA"/>
</dbReference>
<dbReference type="Pfam" id="PF14323">
    <property type="entry name" value="GxGYxYP_C"/>
    <property type="match status" value="1"/>
</dbReference>